<accession>A0AAD4L983</accession>
<feature type="region of interest" description="Disordered" evidence="1">
    <location>
        <begin position="212"/>
        <end position="249"/>
    </location>
</feature>
<keyword evidence="3" id="KW-1185">Reference proteome</keyword>
<feature type="region of interest" description="Disordered" evidence="1">
    <location>
        <begin position="63"/>
        <end position="87"/>
    </location>
</feature>
<evidence type="ECO:0000313" key="2">
    <source>
        <dbReference type="EMBL" id="KAH8985216.1"/>
    </source>
</evidence>
<organism evidence="2 3">
    <name type="scientific">Lactarius akahatsu</name>
    <dbReference type="NCBI Taxonomy" id="416441"/>
    <lineage>
        <taxon>Eukaryota</taxon>
        <taxon>Fungi</taxon>
        <taxon>Dikarya</taxon>
        <taxon>Basidiomycota</taxon>
        <taxon>Agaricomycotina</taxon>
        <taxon>Agaricomycetes</taxon>
        <taxon>Russulales</taxon>
        <taxon>Russulaceae</taxon>
        <taxon>Lactarius</taxon>
    </lineage>
</organism>
<comment type="caution">
    <text evidence="2">The sequence shown here is derived from an EMBL/GenBank/DDBJ whole genome shotgun (WGS) entry which is preliminary data.</text>
</comment>
<dbReference type="EMBL" id="JAKELL010000066">
    <property type="protein sequence ID" value="KAH8985216.1"/>
    <property type="molecule type" value="Genomic_DNA"/>
</dbReference>
<name>A0AAD4L983_9AGAM</name>
<gene>
    <name evidence="2" type="ORF">EDB92DRAFT_1818754</name>
</gene>
<evidence type="ECO:0000256" key="1">
    <source>
        <dbReference type="SAM" id="MobiDB-lite"/>
    </source>
</evidence>
<proteinExistence type="predicted"/>
<dbReference type="Proteomes" id="UP001201163">
    <property type="component" value="Unassembled WGS sequence"/>
</dbReference>
<reference evidence="2" key="1">
    <citation type="submission" date="2022-01" db="EMBL/GenBank/DDBJ databases">
        <title>Comparative genomics reveals a dynamic genome evolution in the ectomycorrhizal milk-cap (Lactarius) mushrooms.</title>
        <authorList>
            <consortium name="DOE Joint Genome Institute"/>
            <person name="Lebreton A."/>
            <person name="Tang N."/>
            <person name="Kuo A."/>
            <person name="LaButti K."/>
            <person name="Drula E."/>
            <person name="Barry K."/>
            <person name="Clum A."/>
            <person name="Lipzen A."/>
            <person name="Mousain D."/>
            <person name="Ng V."/>
            <person name="Wang R."/>
            <person name="Wang X."/>
            <person name="Dai Y."/>
            <person name="Henrissat B."/>
            <person name="Grigoriev I.V."/>
            <person name="Guerin-Laguette A."/>
            <person name="Yu F."/>
            <person name="Martin F.M."/>
        </authorList>
    </citation>
    <scope>NUCLEOTIDE SEQUENCE</scope>
    <source>
        <strain evidence="2">QP</strain>
    </source>
</reference>
<sequence>MILRESGQAPTLRVLEKDSRGCSPIVVVVFTCGGVGAGAGAGDGDGADSVHFSSSLALLPPSSPYTSPLRATTPKQRLQRSPGADTPRCFRPFPTFHNSSGLPLHTEYNIEDMTWEPELCVSARESAQNIRRSFHLTQLQCSSLHLEKRLVRQKIEEHEISLQALKEWMADIENNIASTTYAVGTLHCYMDQNGIPVPDMAEHVATSIVFSEDEDAGDSQDGDASDSQNGDASDLQDQTLEDAPTSETVPPVITVGEIIML</sequence>
<dbReference type="AlphaFoldDB" id="A0AAD4L983"/>
<feature type="compositionally biased region" description="Acidic residues" evidence="1">
    <location>
        <begin position="212"/>
        <end position="224"/>
    </location>
</feature>
<evidence type="ECO:0000313" key="3">
    <source>
        <dbReference type="Proteomes" id="UP001201163"/>
    </source>
</evidence>
<protein>
    <submittedName>
        <fullName evidence="2">Uncharacterized protein</fullName>
    </submittedName>
</protein>